<feature type="chain" id="PRO_5039140918" evidence="3">
    <location>
        <begin position="22"/>
        <end position="299"/>
    </location>
</feature>
<dbReference type="STRING" id="909613.UO65_4935"/>
<dbReference type="PANTHER" id="PTHR22946:SF9">
    <property type="entry name" value="POLYKETIDE TRANSFERASE AF380"/>
    <property type="match status" value="1"/>
</dbReference>
<keyword evidence="2 5" id="KW-0378">Hydrolase</keyword>
<accession>W7ISR7</accession>
<dbReference type="SUPFAM" id="SSF53474">
    <property type="entry name" value="alpha/beta-Hydrolases"/>
    <property type="match status" value="1"/>
</dbReference>
<evidence type="ECO:0000313" key="6">
    <source>
        <dbReference type="Proteomes" id="UP000019277"/>
    </source>
</evidence>
<dbReference type="InterPro" id="IPR041127">
    <property type="entry name" value="PET_hydrolase/cutinase-like"/>
</dbReference>
<proteinExistence type="inferred from homology"/>
<comment type="similarity">
    <text evidence="1">Belongs to the AB hydrolase superfamily.</text>
</comment>
<dbReference type="PANTHER" id="PTHR22946">
    <property type="entry name" value="DIENELACTONE HYDROLASE DOMAIN-CONTAINING PROTEIN-RELATED"/>
    <property type="match status" value="1"/>
</dbReference>
<sequence length="299" mass="31049">MTTSRIRILLIAAILSVTSVAGVVSTASATEGLPTTAAAANPYERGPAPTADSVGGNGPFSVSYSDVSAEDGPGFGGGRIFYPRDTSQGTFGVVAVSPGGGSVQASIGWLARGLATHGFVTIAMSNIANDDNAPERGRQLQAALDHLTRQAPAEVRRRIDTNRLAVAGHSLGGGGALFAARSNPSLKAAFAMAPWSVVSNWSGVGVPTALVGGGKDKTAPVDNFSIPMYEGLPDSTRKAFAELTEADHLTFTRSTPLVSTLAVSWMKRFVDGDTRYTRFLCPGPKGDKVTQYRSNCPFG</sequence>
<protein>
    <submittedName>
        <fullName evidence="5">Triacylglycerol lipase</fullName>
        <ecNumber evidence="5">3.1.1.3</ecNumber>
    </submittedName>
</protein>
<organism evidence="5 6">
    <name type="scientific">Actinokineospora spheciospongiae</name>
    <dbReference type="NCBI Taxonomy" id="909613"/>
    <lineage>
        <taxon>Bacteria</taxon>
        <taxon>Bacillati</taxon>
        <taxon>Actinomycetota</taxon>
        <taxon>Actinomycetes</taxon>
        <taxon>Pseudonocardiales</taxon>
        <taxon>Pseudonocardiaceae</taxon>
        <taxon>Actinokineospora</taxon>
    </lineage>
</organism>
<dbReference type="GO" id="GO:0004806">
    <property type="term" value="F:triacylglycerol lipase activity"/>
    <property type="evidence" value="ECO:0007669"/>
    <property type="project" value="UniProtKB-EC"/>
</dbReference>
<dbReference type="EC" id="3.1.1.3" evidence="5"/>
<evidence type="ECO:0000256" key="3">
    <source>
        <dbReference type="SAM" id="SignalP"/>
    </source>
</evidence>
<reference evidence="5 6" key="1">
    <citation type="journal article" date="2014" name="Genome Announc.">
        <title>Draft Genome Sequence of the Antitrypanosomally Active Sponge-Associated Bacterium Actinokineospora sp. Strain EG49.</title>
        <authorList>
            <person name="Harjes J."/>
            <person name="Ryu T."/>
            <person name="Abdelmohsen U.R."/>
            <person name="Moitinho-Silva L."/>
            <person name="Horn H."/>
            <person name="Ravasi T."/>
            <person name="Hentschel U."/>
        </authorList>
    </citation>
    <scope>NUCLEOTIDE SEQUENCE [LARGE SCALE GENOMIC DNA]</scope>
    <source>
        <strain evidence="5 6">EG49</strain>
    </source>
</reference>
<evidence type="ECO:0000256" key="2">
    <source>
        <dbReference type="ARBA" id="ARBA00022801"/>
    </source>
</evidence>
<dbReference type="Proteomes" id="UP000019277">
    <property type="component" value="Unassembled WGS sequence"/>
</dbReference>
<name>W7ISR7_9PSEU</name>
<dbReference type="EMBL" id="AYXG01000185">
    <property type="protein sequence ID" value="EWC59792.1"/>
    <property type="molecule type" value="Genomic_DNA"/>
</dbReference>
<comment type="caution">
    <text evidence="5">The sequence shown here is derived from an EMBL/GenBank/DDBJ whole genome shotgun (WGS) entry which is preliminary data.</text>
</comment>
<dbReference type="InterPro" id="IPR050261">
    <property type="entry name" value="FrsA_esterase"/>
</dbReference>
<evidence type="ECO:0000256" key="1">
    <source>
        <dbReference type="ARBA" id="ARBA00008645"/>
    </source>
</evidence>
<keyword evidence="6" id="KW-1185">Reference proteome</keyword>
<feature type="signal peptide" evidence="3">
    <location>
        <begin position="1"/>
        <end position="21"/>
    </location>
</feature>
<feature type="domain" description="PET hydrolase/cutinase-like" evidence="4">
    <location>
        <begin position="38"/>
        <end position="297"/>
    </location>
</feature>
<keyword evidence="3" id="KW-0732">Signal</keyword>
<dbReference type="RefSeq" id="WP_035286617.1">
    <property type="nucleotide sequence ID" value="NZ_AYXG01000185.1"/>
</dbReference>
<gene>
    <name evidence="5" type="ORF">UO65_4935</name>
</gene>
<dbReference type="AlphaFoldDB" id="W7ISR7"/>
<dbReference type="Pfam" id="PF12740">
    <property type="entry name" value="PETase"/>
    <property type="match status" value="1"/>
</dbReference>
<evidence type="ECO:0000313" key="5">
    <source>
        <dbReference type="EMBL" id="EWC59792.1"/>
    </source>
</evidence>
<evidence type="ECO:0000259" key="4">
    <source>
        <dbReference type="Pfam" id="PF12740"/>
    </source>
</evidence>
<dbReference type="eggNOG" id="COG4188">
    <property type="taxonomic scope" value="Bacteria"/>
</dbReference>
<dbReference type="InterPro" id="IPR029058">
    <property type="entry name" value="AB_hydrolase_fold"/>
</dbReference>
<dbReference type="OrthoDB" id="1466228at2"/>
<dbReference type="Gene3D" id="3.40.50.1820">
    <property type="entry name" value="alpha/beta hydrolase"/>
    <property type="match status" value="1"/>
</dbReference>